<comment type="caution">
    <text evidence="3">The sequence shown here is derived from an EMBL/GenBank/DDBJ whole genome shotgun (WGS) entry which is preliminary data.</text>
</comment>
<dbReference type="InterPro" id="IPR052895">
    <property type="entry name" value="HetReg/Transcr_Mod"/>
</dbReference>
<dbReference type="PANTHER" id="PTHR24148:SF64">
    <property type="entry name" value="HETEROKARYON INCOMPATIBILITY DOMAIN-CONTAINING PROTEIN"/>
    <property type="match status" value="1"/>
</dbReference>
<dbReference type="InterPro" id="IPR010730">
    <property type="entry name" value="HET"/>
</dbReference>
<feature type="domain" description="Heterokaryon incompatibility" evidence="2">
    <location>
        <begin position="91"/>
        <end position="261"/>
    </location>
</feature>
<evidence type="ECO:0000313" key="3">
    <source>
        <dbReference type="EMBL" id="CAK3785712.1"/>
    </source>
</evidence>
<sequence>MDASHLSVPERSTVSLIERTAARKRAQNGPAQTARKIRLVLDEVRRRYRYRRLDTSHTRLLVIHPPRSGPDELYVELIPVAFTDLGAKVKYEALSYHWGGESDLRPIYVRTEADDNAKVHDEWEESPASAKHRSLQMIAKDVLLKKLHVKANLYSALRHLRLNTRPVLLWVDALCIDQSDSQELGLQVARMVEIYSSASRVVTWLGDDDPRSRSAVEFIQDVTDADDIDEILTNPSSVKRWADLAYLMQNPWFSRRWVIQEMVHAQKATIQLSELAISWSRFRDAVSLFVLNADKIRGLLNPMLELSTGLGNGVLLHNNLGRLDFLLQNNLDGLPAKVFIDVLDYMFRKPKSLQIGSRSVPVHGLEFLVSTLYIYENSDPRDTIFALRNIASEVCLARSTDSNGHPPPEPDYTKTVLEVYADFVKWVVDTTGTIDILCRPWAPAERKQGGRKHRTISRLPSWIRIAKQEDKSRRGMESTSFAGLPGRNPYNASYGLRCKTTFSEHVLAIFTVGAPRLDPNEWTWEEQDNLNISSPPNLADSVASADDSHPKPKRSREADVEETMELSAEQHASKRIKPTQDSAIVQPASDASFSLPSVKAYQLSVEGISIGMLTWATDPIEDGVIPSEALQRLQATPRTTPRITPGKLWRTLVGERGPDGRNPPTWYERAARYCMIHKTPNGHLNTENLLSQPQPAIVKSFLQRVQAVSWDRCIVEVAGDDLEEPLYGFAPAATRTGDRVCVLFGCSVPCVLRPLDTPLDGVHYKFIGEACVYGLMDGEAISVLSAEQLKKKTSIFQLL</sequence>
<feature type="region of interest" description="Disordered" evidence="1">
    <location>
        <begin position="529"/>
        <end position="561"/>
    </location>
</feature>
<feature type="compositionally biased region" description="Basic and acidic residues" evidence="1">
    <location>
        <begin position="546"/>
        <end position="558"/>
    </location>
</feature>
<accession>A0AAI8W1H6</accession>
<name>A0AAI8W1H6_9PEZI</name>
<dbReference type="Pfam" id="PF26639">
    <property type="entry name" value="Het-6_barrel"/>
    <property type="match status" value="1"/>
</dbReference>
<gene>
    <name evidence="3" type="ORF">LECACI_7A000630</name>
</gene>
<protein>
    <recommendedName>
        <fullName evidence="2">Heterokaryon incompatibility domain-containing protein</fullName>
    </recommendedName>
</protein>
<evidence type="ECO:0000313" key="4">
    <source>
        <dbReference type="Proteomes" id="UP001296104"/>
    </source>
</evidence>
<keyword evidence="4" id="KW-1185">Reference proteome</keyword>
<dbReference type="AlphaFoldDB" id="A0AAI8W1H6"/>
<dbReference type="EMBL" id="CAVMBE010000002">
    <property type="protein sequence ID" value="CAK3785712.1"/>
    <property type="molecule type" value="Genomic_DNA"/>
</dbReference>
<dbReference type="Proteomes" id="UP001296104">
    <property type="component" value="Unassembled WGS sequence"/>
</dbReference>
<evidence type="ECO:0000259" key="2">
    <source>
        <dbReference type="Pfam" id="PF06985"/>
    </source>
</evidence>
<evidence type="ECO:0000256" key="1">
    <source>
        <dbReference type="SAM" id="MobiDB-lite"/>
    </source>
</evidence>
<organism evidence="3 4">
    <name type="scientific">Lecanosticta acicola</name>
    <dbReference type="NCBI Taxonomy" id="111012"/>
    <lineage>
        <taxon>Eukaryota</taxon>
        <taxon>Fungi</taxon>
        <taxon>Dikarya</taxon>
        <taxon>Ascomycota</taxon>
        <taxon>Pezizomycotina</taxon>
        <taxon>Dothideomycetes</taxon>
        <taxon>Dothideomycetidae</taxon>
        <taxon>Mycosphaerellales</taxon>
        <taxon>Mycosphaerellaceae</taxon>
        <taxon>Lecanosticta</taxon>
    </lineage>
</organism>
<dbReference type="Pfam" id="PF06985">
    <property type="entry name" value="HET"/>
    <property type="match status" value="1"/>
</dbReference>
<dbReference type="PANTHER" id="PTHR24148">
    <property type="entry name" value="ANKYRIN REPEAT DOMAIN-CONTAINING PROTEIN 39 HOMOLOG-RELATED"/>
    <property type="match status" value="1"/>
</dbReference>
<proteinExistence type="predicted"/>
<reference evidence="3" key="1">
    <citation type="submission" date="2023-11" db="EMBL/GenBank/DDBJ databases">
        <authorList>
            <person name="Alioto T."/>
            <person name="Alioto T."/>
            <person name="Gomez Garrido J."/>
        </authorList>
    </citation>
    <scope>NUCLEOTIDE SEQUENCE</scope>
</reference>